<comment type="caution">
    <text evidence="12">Was originally thought to be a dihydrodipicolinate synthase (DHDPS), catalyzing the condensation of (S)-aspartate-beta-semialdehyde [(S)-ASA] and pyruvate to dihydrodipicolinate (DHDP). However, it was shown in E.coli that the product of the enzymatic reaction is not dihydrodipicolinate but in fact (4S)-4-hydroxy-2,3,4,5-tetrahydro-(2S)-dipicolinic acid (HTPA), and that the consecutive dehydration reaction leading to DHDP is not spontaneous but catalyzed by DapB.</text>
</comment>
<feature type="site" description="Part of a proton relay during catalysis" evidence="12">
    <location>
        <position position="108"/>
    </location>
</feature>
<dbReference type="Gene3D" id="3.20.20.70">
    <property type="entry name" value="Aldolase class I"/>
    <property type="match status" value="1"/>
</dbReference>
<dbReference type="SUPFAM" id="SSF51569">
    <property type="entry name" value="Aldolase"/>
    <property type="match status" value="1"/>
</dbReference>
<dbReference type="GO" id="GO:0005829">
    <property type="term" value="C:cytosol"/>
    <property type="evidence" value="ECO:0007669"/>
    <property type="project" value="TreeGrafter"/>
</dbReference>
<accession>D9SLZ4</accession>
<feature type="site" description="Part of a proton relay during catalysis" evidence="12">
    <location>
        <position position="45"/>
    </location>
</feature>
<proteinExistence type="inferred from homology"/>
<evidence type="ECO:0000256" key="2">
    <source>
        <dbReference type="ARBA" id="ARBA00005120"/>
    </source>
</evidence>
<evidence type="ECO:0000256" key="15">
    <source>
        <dbReference type="PIRSR" id="PIRSR001365-2"/>
    </source>
</evidence>
<evidence type="ECO:0000256" key="6">
    <source>
        <dbReference type="ARBA" id="ARBA00022605"/>
    </source>
</evidence>
<evidence type="ECO:0000313" key="17">
    <source>
        <dbReference type="Proteomes" id="UP000002730"/>
    </source>
</evidence>
<evidence type="ECO:0000256" key="4">
    <source>
        <dbReference type="ARBA" id="ARBA00012086"/>
    </source>
</evidence>
<dbReference type="EC" id="4.3.3.7" evidence="4 12"/>
<evidence type="ECO:0000256" key="13">
    <source>
        <dbReference type="PIRNR" id="PIRNR001365"/>
    </source>
</evidence>
<dbReference type="GO" id="GO:0019877">
    <property type="term" value="P:diaminopimelate biosynthetic process"/>
    <property type="evidence" value="ECO:0007669"/>
    <property type="project" value="UniProtKB-UniRule"/>
</dbReference>
<evidence type="ECO:0000256" key="12">
    <source>
        <dbReference type="HAMAP-Rule" id="MF_00418"/>
    </source>
</evidence>
<dbReference type="UniPathway" id="UPA00034">
    <property type="reaction ID" value="UER00017"/>
</dbReference>
<dbReference type="Pfam" id="PF00701">
    <property type="entry name" value="DHDPS"/>
    <property type="match status" value="1"/>
</dbReference>
<dbReference type="PRINTS" id="PR00146">
    <property type="entry name" value="DHPICSNTHASE"/>
</dbReference>
<dbReference type="HOGENOM" id="CLU_049343_7_1_9"/>
<evidence type="ECO:0000256" key="11">
    <source>
        <dbReference type="ARBA" id="ARBA00047836"/>
    </source>
</evidence>
<sequence>MSIFNGSAVAIITPFTENGVDYNKLEELIEFHITNNTDAIVVCGTTGEASTMTTNERKSTIKFVIDKVNKRIPVIAGTGTNNTQASIEMSQYAESVGADALLVITPYYNKTSSKGLVAHFKAVAQSVKTPIMLYNVPSRTNMIITTSHLSELKDIPNIVAIKEANDKFDQIAEIFAQYGDRFDIYSGNDNQVIPLLSLGGKGVVSVIANILPKEMHDLCTLYTSGNCKEAVKIQLDMIQLIKALFVEPNPIPIKTAMNLLGYNVGNLRLPLTDMEDKNLQLLKTALVDYGFKL</sequence>
<dbReference type="InterPro" id="IPR020624">
    <property type="entry name" value="Schiff_base-form_aldolases_CS"/>
</dbReference>
<dbReference type="CDD" id="cd00950">
    <property type="entry name" value="DHDPS"/>
    <property type="match status" value="1"/>
</dbReference>
<feature type="active site" description="Proton donor/acceptor" evidence="12 14">
    <location>
        <position position="134"/>
    </location>
</feature>
<dbReference type="PANTHER" id="PTHR12128:SF66">
    <property type="entry name" value="4-HYDROXY-2-OXOGLUTARATE ALDOLASE, MITOCHONDRIAL"/>
    <property type="match status" value="1"/>
</dbReference>
<dbReference type="NCBIfam" id="TIGR00674">
    <property type="entry name" value="dapA"/>
    <property type="match status" value="1"/>
</dbReference>
<feature type="binding site" evidence="12 15">
    <location>
        <position position="46"/>
    </location>
    <ligand>
        <name>pyruvate</name>
        <dbReference type="ChEBI" id="CHEBI:15361"/>
    </ligand>
</feature>
<evidence type="ECO:0000256" key="14">
    <source>
        <dbReference type="PIRSR" id="PIRSR001365-1"/>
    </source>
</evidence>
<feature type="active site" description="Schiff-base intermediate with substrate" evidence="12 14">
    <location>
        <position position="162"/>
    </location>
</feature>
<dbReference type="AlphaFoldDB" id="D9SLZ4"/>
<comment type="pathway">
    <text evidence="2 12">Amino-acid biosynthesis; L-lysine biosynthesis via DAP pathway; (S)-tetrahydrodipicolinate from L-aspartate: step 3/4.</text>
</comment>
<comment type="similarity">
    <text evidence="3 12 13">Belongs to the DapA family.</text>
</comment>
<evidence type="ECO:0000256" key="10">
    <source>
        <dbReference type="ARBA" id="ARBA00023270"/>
    </source>
</evidence>
<dbReference type="eggNOG" id="COG0329">
    <property type="taxonomic scope" value="Bacteria"/>
</dbReference>
<keyword evidence="6 12" id="KW-0028">Amino-acid biosynthesis</keyword>
<evidence type="ECO:0000256" key="5">
    <source>
        <dbReference type="ARBA" id="ARBA00022490"/>
    </source>
</evidence>
<dbReference type="InterPro" id="IPR005263">
    <property type="entry name" value="DapA"/>
</dbReference>
<dbReference type="Proteomes" id="UP000002730">
    <property type="component" value="Chromosome"/>
</dbReference>
<keyword evidence="7 12" id="KW-0220">Diaminopimelate biosynthesis</keyword>
<protein>
    <recommendedName>
        <fullName evidence="4 12">4-hydroxy-tetrahydrodipicolinate synthase</fullName>
        <shortName evidence="12">HTPA synthase</shortName>
        <ecNumber evidence="4 12">4.3.3.7</ecNumber>
    </recommendedName>
</protein>
<dbReference type="InterPro" id="IPR020625">
    <property type="entry name" value="Schiff_base-form_aldolases_AS"/>
</dbReference>
<keyword evidence="17" id="KW-1185">Reference proteome</keyword>
<dbReference type="RefSeq" id="WP_010077054.1">
    <property type="nucleotide sequence ID" value="NC_014393.1"/>
</dbReference>
<evidence type="ECO:0000256" key="7">
    <source>
        <dbReference type="ARBA" id="ARBA00022915"/>
    </source>
</evidence>
<dbReference type="PANTHER" id="PTHR12128">
    <property type="entry name" value="DIHYDRODIPICOLINATE SYNTHASE"/>
    <property type="match status" value="1"/>
</dbReference>
<evidence type="ECO:0000256" key="8">
    <source>
        <dbReference type="ARBA" id="ARBA00023154"/>
    </source>
</evidence>
<evidence type="ECO:0000256" key="1">
    <source>
        <dbReference type="ARBA" id="ARBA00003294"/>
    </source>
</evidence>
<dbReference type="PROSITE" id="PS00666">
    <property type="entry name" value="DHDPS_2"/>
    <property type="match status" value="1"/>
</dbReference>
<name>D9SLZ4_CLOC7</name>
<reference evidence="16 17" key="1">
    <citation type="submission" date="2010-08" db="EMBL/GenBank/DDBJ databases">
        <title>Complete sequence of Clostridium cellulovorans 743B.</title>
        <authorList>
            <consortium name="US DOE Joint Genome Institute"/>
            <person name="Lucas S."/>
            <person name="Copeland A."/>
            <person name="Lapidus A."/>
            <person name="Cheng J.-F."/>
            <person name="Bruce D."/>
            <person name="Goodwin L."/>
            <person name="Pitluck S."/>
            <person name="Chertkov O."/>
            <person name="Detter J.C."/>
            <person name="Han C."/>
            <person name="Tapia R."/>
            <person name="Land M."/>
            <person name="Hauser L."/>
            <person name="Chang Y.-J."/>
            <person name="Jeffries C."/>
            <person name="Kyrpides N."/>
            <person name="Ivanova N."/>
            <person name="Mikhailova N."/>
            <person name="Hemme C.L."/>
            <person name="Woyke T."/>
        </authorList>
    </citation>
    <scope>NUCLEOTIDE SEQUENCE [LARGE SCALE GENOMIC DNA]</scope>
    <source>
        <strain evidence="17">ATCC 35296 / DSM 3052 / OCM 3 / 743B</strain>
    </source>
</reference>
<organism evidence="16 17">
    <name type="scientific">Clostridium cellulovorans (strain ATCC 35296 / DSM 3052 / OCM 3 / 743B)</name>
    <dbReference type="NCBI Taxonomy" id="573061"/>
    <lineage>
        <taxon>Bacteria</taxon>
        <taxon>Bacillati</taxon>
        <taxon>Bacillota</taxon>
        <taxon>Clostridia</taxon>
        <taxon>Eubacteriales</taxon>
        <taxon>Clostridiaceae</taxon>
        <taxon>Clostridium</taxon>
    </lineage>
</organism>
<evidence type="ECO:0000256" key="3">
    <source>
        <dbReference type="ARBA" id="ARBA00007592"/>
    </source>
</evidence>
<comment type="subcellular location">
    <subcellularLocation>
        <location evidence="12">Cytoplasm</location>
    </subcellularLocation>
</comment>
<dbReference type="PROSITE" id="PS00665">
    <property type="entry name" value="DHDPS_1"/>
    <property type="match status" value="1"/>
</dbReference>
<keyword evidence="5 12" id="KW-0963">Cytoplasm</keyword>
<dbReference type="OrthoDB" id="9782828at2"/>
<dbReference type="SMART" id="SM01130">
    <property type="entry name" value="DHDPS"/>
    <property type="match status" value="1"/>
</dbReference>
<comment type="function">
    <text evidence="1 12">Catalyzes the condensation of (S)-aspartate-beta-semialdehyde [(S)-ASA] and pyruvate to 4-hydroxy-tetrahydrodipicolinate (HTPA).</text>
</comment>
<comment type="subunit">
    <text evidence="12">Homotetramer; dimer of dimers.</text>
</comment>
<dbReference type="PIRSF" id="PIRSF001365">
    <property type="entry name" value="DHDPS"/>
    <property type="match status" value="1"/>
</dbReference>
<keyword evidence="9 12" id="KW-0456">Lyase</keyword>
<keyword evidence="10 12" id="KW-0704">Schiff base</keyword>
<dbReference type="GO" id="GO:0008840">
    <property type="term" value="F:4-hydroxy-tetrahydrodipicolinate synthase activity"/>
    <property type="evidence" value="ECO:0007669"/>
    <property type="project" value="UniProtKB-UniRule"/>
</dbReference>
<dbReference type="EMBL" id="CP002160">
    <property type="protein sequence ID" value="ADL51725.1"/>
    <property type="molecule type" value="Genomic_DNA"/>
</dbReference>
<feature type="binding site" evidence="12 15">
    <location>
        <position position="204"/>
    </location>
    <ligand>
        <name>pyruvate</name>
        <dbReference type="ChEBI" id="CHEBI:15361"/>
    </ligand>
</feature>
<dbReference type="HAMAP" id="MF_00418">
    <property type="entry name" value="DapA"/>
    <property type="match status" value="1"/>
</dbReference>
<evidence type="ECO:0000313" key="16">
    <source>
        <dbReference type="EMBL" id="ADL51725.1"/>
    </source>
</evidence>
<evidence type="ECO:0000256" key="9">
    <source>
        <dbReference type="ARBA" id="ARBA00023239"/>
    </source>
</evidence>
<gene>
    <name evidence="12" type="primary">dapA</name>
    <name evidence="16" type="ordered locus">Clocel_1981</name>
</gene>
<dbReference type="GO" id="GO:0009089">
    <property type="term" value="P:lysine biosynthetic process via diaminopimelate"/>
    <property type="evidence" value="ECO:0007669"/>
    <property type="project" value="UniProtKB-UniRule"/>
</dbReference>
<dbReference type="InterPro" id="IPR013785">
    <property type="entry name" value="Aldolase_TIM"/>
</dbReference>
<keyword evidence="8 12" id="KW-0457">Lysine biosynthesis</keyword>
<dbReference type="STRING" id="573061.Clocel_1981"/>
<dbReference type="InterPro" id="IPR002220">
    <property type="entry name" value="DapA-like"/>
</dbReference>
<comment type="catalytic activity">
    <reaction evidence="11 12">
        <text>L-aspartate 4-semialdehyde + pyruvate = (2S,4S)-4-hydroxy-2,3,4,5-tetrahydrodipicolinate + H2O + H(+)</text>
        <dbReference type="Rhea" id="RHEA:34171"/>
        <dbReference type="ChEBI" id="CHEBI:15361"/>
        <dbReference type="ChEBI" id="CHEBI:15377"/>
        <dbReference type="ChEBI" id="CHEBI:15378"/>
        <dbReference type="ChEBI" id="CHEBI:67139"/>
        <dbReference type="ChEBI" id="CHEBI:537519"/>
        <dbReference type="EC" id="4.3.3.7"/>
    </reaction>
</comment>
<dbReference type="KEGG" id="ccb:Clocel_1981"/>